<evidence type="ECO:0000256" key="2">
    <source>
        <dbReference type="ARBA" id="ARBA00010992"/>
    </source>
</evidence>
<keyword evidence="6 9" id="KW-0472">Membrane</keyword>
<dbReference type="PROSITE" id="PS00217">
    <property type="entry name" value="SUGAR_TRANSPORT_2"/>
    <property type="match status" value="1"/>
</dbReference>
<dbReference type="AlphaFoldDB" id="A0AAD7VP79"/>
<dbReference type="GO" id="GO:0005351">
    <property type="term" value="F:carbohydrate:proton symporter activity"/>
    <property type="evidence" value="ECO:0007669"/>
    <property type="project" value="TreeGrafter"/>
</dbReference>
<gene>
    <name evidence="11" type="ORF">POJ06DRAFT_263381</name>
</gene>
<dbReference type="PRINTS" id="PR00171">
    <property type="entry name" value="SUGRTRNSPORT"/>
</dbReference>
<proteinExistence type="inferred from homology"/>
<dbReference type="GO" id="GO:0005886">
    <property type="term" value="C:plasma membrane"/>
    <property type="evidence" value="ECO:0007669"/>
    <property type="project" value="UniProtKB-ARBA"/>
</dbReference>
<evidence type="ECO:0000256" key="3">
    <source>
        <dbReference type="ARBA" id="ARBA00022448"/>
    </source>
</evidence>
<feature type="transmembrane region" description="Helical" evidence="9">
    <location>
        <begin position="338"/>
        <end position="359"/>
    </location>
</feature>
<evidence type="ECO:0000313" key="12">
    <source>
        <dbReference type="Proteomes" id="UP001217417"/>
    </source>
</evidence>
<keyword evidence="12" id="KW-1185">Reference proteome</keyword>
<dbReference type="InterPro" id="IPR005828">
    <property type="entry name" value="MFS_sugar_transport-like"/>
</dbReference>
<evidence type="ECO:0000256" key="8">
    <source>
        <dbReference type="RuleBase" id="RU003346"/>
    </source>
</evidence>
<comment type="caution">
    <text evidence="11">The sequence shown here is derived from an EMBL/GenBank/DDBJ whole genome shotgun (WGS) entry which is preliminary data.</text>
</comment>
<dbReference type="Proteomes" id="UP001217417">
    <property type="component" value="Unassembled WGS sequence"/>
</dbReference>
<dbReference type="InterPro" id="IPR020846">
    <property type="entry name" value="MFS_dom"/>
</dbReference>
<dbReference type="FunFam" id="1.20.1250.20:FF:000115">
    <property type="entry name" value="High-affinity glucose transporter"/>
    <property type="match status" value="1"/>
</dbReference>
<feature type="transmembrane region" description="Helical" evidence="9">
    <location>
        <begin position="303"/>
        <end position="326"/>
    </location>
</feature>
<dbReference type="InterPro" id="IPR050360">
    <property type="entry name" value="MFS_Sugar_Transporters"/>
</dbReference>
<dbReference type="RefSeq" id="XP_056040223.1">
    <property type="nucleotide sequence ID" value="XM_056188866.1"/>
</dbReference>
<reference evidence="11" key="1">
    <citation type="submission" date="2023-03" db="EMBL/GenBank/DDBJ databases">
        <title>Near-Complete genome sequence of Lipomyces tetrasporous NRRL Y-64009, an oleaginous yeast capable of growing on lignocellulosic hydrolysates.</title>
        <authorList>
            <consortium name="Lawrence Berkeley National Laboratory"/>
            <person name="Jagtap S.S."/>
            <person name="Liu J.-J."/>
            <person name="Walukiewicz H.E."/>
            <person name="Pangilinan J."/>
            <person name="Lipzen A."/>
            <person name="Ahrendt S."/>
            <person name="Koriabine M."/>
            <person name="Cobaugh K."/>
            <person name="Salamov A."/>
            <person name="Yoshinaga Y."/>
            <person name="Ng V."/>
            <person name="Daum C."/>
            <person name="Grigoriev I.V."/>
            <person name="Slininger P.J."/>
            <person name="Dien B.S."/>
            <person name="Jin Y.-S."/>
            <person name="Rao C.V."/>
        </authorList>
    </citation>
    <scope>NUCLEOTIDE SEQUENCE</scope>
    <source>
        <strain evidence="11">NRRL Y-64009</strain>
    </source>
</reference>
<dbReference type="InterPro" id="IPR003663">
    <property type="entry name" value="Sugar/inositol_transpt"/>
</dbReference>
<dbReference type="GO" id="GO:0010255">
    <property type="term" value="P:glucose mediated signaling pathway"/>
    <property type="evidence" value="ECO:0007669"/>
    <property type="project" value="UniProtKB-ARBA"/>
</dbReference>
<feature type="transmembrane region" description="Helical" evidence="9">
    <location>
        <begin position="148"/>
        <end position="169"/>
    </location>
</feature>
<feature type="transmembrane region" description="Helical" evidence="9">
    <location>
        <begin position="366"/>
        <end position="385"/>
    </location>
</feature>
<accession>A0AAD7VP79</accession>
<dbReference type="InterPro" id="IPR005829">
    <property type="entry name" value="Sugar_transporter_CS"/>
</dbReference>
<comment type="subcellular location">
    <subcellularLocation>
        <location evidence="1">Membrane</location>
        <topology evidence="1">Multi-pass membrane protein</topology>
    </subcellularLocation>
</comment>
<feature type="transmembrane region" description="Helical" evidence="9">
    <location>
        <begin position="212"/>
        <end position="234"/>
    </location>
</feature>
<evidence type="ECO:0000256" key="4">
    <source>
        <dbReference type="ARBA" id="ARBA00022692"/>
    </source>
</evidence>
<dbReference type="EMBL" id="JARPMG010000013">
    <property type="protein sequence ID" value="KAJ8096773.1"/>
    <property type="molecule type" value="Genomic_DNA"/>
</dbReference>
<feature type="transmembrane region" description="Helical" evidence="9">
    <location>
        <begin position="123"/>
        <end position="142"/>
    </location>
</feature>
<dbReference type="PROSITE" id="PS00216">
    <property type="entry name" value="SUGAR_TRANSPORT_1"/>
    <property type="match status" value="1"/>
</dbReference>
<feature type="transmembrane region" description="Helical" evidence="9">
    <location>
        <begin position="468"/>
        <end position="488"/>
    </location>
</feature>
<feature type="domain" description="Major facilitator superfamily (MFS) profile" evidence="10">
    <location>
        <begin position="46"/>
        <end position="492"/>
    </location>
</feature>
<evidence type="ECO:0000259" key="10">
    <source>
        <dbReference type="PROSITE" id="PS50850"/>
    </source>
</evidence>
<keyword evidence="7" id="KW-0325">Glycoprotein</keyword>
<dbReference type="Pfam" id="PF00083">
    <property type="entry name" value="Sugar_tr"/>
    <property type="match status" value="1"/>
</dbReference>
<dbReference type="PANTHER" id="PTHR48022">
    <property type="entry name" value="PLASTIDIC GLUCOSE TRANSPORTER 4"/>
    <property type="match status" value="1"/>
</dbReference>
<keyword evidence="4 9" id="KW-0812">Transmembrane</keyword>
<evidence type="ECO:0000313" key="11">
    <source>
        <dbReference type="EMBL" id="KAJ8096773.1"/>
    </source>
</evidence>
<keyword evidence="5 9" id="KW-1133">Transmembrane helix</keyword>
<organism evidence="11 12">
    <name type="scientific">Lipomyces tetrasporus</name>
    <dbReference type="NCBI Taxonomy" id="54092"/>
    <lineage>
        <taxon>Eukaryota</taxon>
        <taxon>Fungi</taxon>
        <taxon>Dikarya</taxon>
        <taxon>Ascomycota</taxon>
        <taxon>Saccharomycotina</taxon>
        <taxon>Lipomycetes</taxon>
        <taxon>Lipomycetales</taxon>
        <taxon>Lipomycetaceae</taxon>
        <taxon>Lipomyces</taxon>
    </lineage>
</organism>
<dbReference type="InterPro" id="IPR036259">
    <property type="entry name" value="MFS_trans_sf"/>
</dbReference>
<dbReference type="Gene3D" id="1.20.1250.20">
    <property type="entry name" value="MFS general substrate transporter like domains"/>
    <property type="match status" value="1"/>
</dbReference>
<dbReference type="CDD" id="cd17356">
    <property type="entry name" value="MFS_HXT"/>
    <property type="match status" value="1"/>
</dbReference>
<feature type="transmembrane region" description="Helical" evidence="9">
    <location>
        <begin position="181"/>
        <end position="200"/>
    </location>
</feature>
<feature type="transmembrane region" description="Helical" evidence="9">
    <location>
        <begin position="96"/>
        <end position="116"/>
    </location>
</feature>
<dbReference type="NCBIfam" id="TIGR00879">
    <property type="entry name" value="SP"/>
    <property type="match status" value="1"/>
</dbReference>
<evidence type="ECO:0000256" key="6">
    <source>
        <dbReference type="ARBA" id="ARBA00023136"/>
    </source>
</evidence>
<dbReference type="SUPFAM" id="SSF103473">
    <property type="entry name" value="MFS general substrate transporter"/>
    <property type="match status" value="1"/>
</dbReference>
<sequence length="546" mass="59274">MPSSPLLPFTLHCFNHSLRHTMFKLKKTAVVDDKPHEGSSWPAILVGSFAAFGGILYGYDTGSINGIIAMTMFKENFATHRDADGAPYLKSGQTSLIVSLLSVGTFCGAIAISIVGDMVGRRYSLIGSCAVFSVGVILQCAASDIPLFIVGRVIAGFGVGLISAIVPLYQSEAAPKWIRGAIVSAYQFAITIGLLIASIVNNSTKDRTDTGAYRIPIALQFAWALILSIGMVFLPESPRYYVKKNKLDSARRSLGRLHALPPDHPFVTEELLEIQTNNEYEMSFGKSSLIDCFKPEGRQLYRIFVGTSVQALQQLSGINFIFYYGTDFFEKSGISNPFTISLVTNIVNVVFTPPGMYAVDKLGRRNLLLIGSIGMCVCEYIVAIVGTAVDSVVSSKVLIAFVCCYIAFFASSWGPVAWVVVGESFSLRTRAKSVAICAASNWLWNFGIGFATPYMVDSGPGNANLGAKVFFIWGTCCLASIFFVYFLVYETKGLTLEQVDELYEKVPKAWQSPSFVPSLGLAEADAAAGNAEKPEIENVEKVPLEV</sequence>
<evidence type="ECO:0000256" key="5">
    <source>
        <dbReference type="ARBA" id="ARBA00022989"/>
    </source>
</evidence>
<dbReference type="GO" id="GO:0005536">
    <property type="term" value="F:D-glucose binding"/>
    <property type="evidence" value="ECO:0007669"/>
    <property type="project" value="UniProtKB-ARBA"/>
</dbReference>
<evidence type="ECO:0000256" key="9">
    <source>
        <dbReference type="SAM" id="Phobius"/>
    </source>
</evidence>
<dbReference type="PROSITE" id="PS50850">
    <property type="entry name" value="MFS"/>
    <property type="match status" value="1"/>
</dbReference>
<keyword evidence="3 8" id="KW-0813">Transport</keyword>
<evidence type="ECO:0000256" key="1">
    <source>
        <dbReference type="ARBA" id="ARBA00004141"/>
    </source>
</evidence>
<dbReference type="PANTHER" id="PTHR48022:SF17">
    <property type="entry name" value="HEXOSE TRANSPORTER"/>
    <property type="match status" value="1"/>
</dbReference>
<dbReference type="GeneID" id="80884032"/>
<name>A0AAD7VP79_9ASCO</name>
<evidence type="ECO:0000256" key="7">
    <source>
        <dbReference type="ARBA" id="ARBA00023180"/>
    </source>
</evidence>
<comment type="similarity">
    <text evidence="2 8">Belongs to the major facilitator superfamily. Sugar transporter (TC 2.A.1.1) family.</text>
</comment>
<protein>
    <submittedName>
        <fullName evidence="11">General substrate transporter</fullName>
    </submittedName>
</protein>
<feature type="transmembrane region" description="Helical" evidence="9">
    <location>
        <begin position="433"/>
        <end position="456"/>
    </location>
</feature>
<feature type="transmembrane region" description="Helical" evidence="9">
    <location>
        <begin position="397"/>
        <end position="421"/>
    </location>
</feature>